<name>A0ABP0RVT1_9DINO</name>
<gene>
    <name evidence="1" type="ORF">CCMP2556_LOCUS49082</name>
</gene>
<evidence type="ECO:0000313" key="1">
    <source>
        <dbReference type="EMBL" id="CAK9104760.1"/>
    </source>
</evidence>
<sequence>MILKMECWHDCHNQPSRPDSYCHKRAGEADDLHRWRGKRATSCSFALGGGSQLHRGSGWEQAWRTWLHARQLDLQKILLEDGKLKGDDLGRCAGKLCVLRGTSPRGDHGHVVVARVKADGEFELLHDPFPDAASPMLRPPFVWAAMMLPQ</sequence>
<accession>A0ABP0RVT1</accession>
<protein>
    <submittedName>
        <fullName evidence="1">Uncharacterized protein</fullName>
    </submittedName>
</protein>
<keyword evidence="2" id="KW-1185">Reference proteome</keyword>
<proteinExistence type="predicted"/>
<dbReference type="EMBL" id="CAXAMN010026650">
    <property type="protein sequence ID" value="CAK9104760.1"/>
    <property type="molecule type" value="Genomic_DNA"/>
</dbReference>
<reference evidence="1 2" key="1">
    <citation type="submission" date="2024-02" db="EMBL/GenBank/DDBJ databases">
        <authorList>
            <person name="Chen Y."/>
            <person name="Shah S."/>
            <person name="Dougan E. K."/>
            <person name="Thang M."/>
            <person name="Chan C."/>
        </authorList>
    </citation>
    <scope>NUCLEOTIDE SEQUENCE [LARGE SCALE GENOMIC DNA]</scope>
</reference>
<organism evidence="1 2">
    <name type="scientific">Durusdinium trenchii</name>
    <dbReference type="NCBI Taxonomy" id="1381693"/>
    <lineage>
        <taxon>Eukaryota</taxon>
        <taxon>Sar</taxon>
        <taxon>Alveolata</taxon>
        <taxon>Dinophyceae</taxon>
        <taxon>Suessiales</taxon>
        <taxon>Symbiodiniaceae</taxon>
        <taxon>Durusdinium</taxon>
    </lineage>
</organism>
<evidence type="ECO:0000313" key="2">
    <source>
        <dbReference type="Proteomes" id="UP001642484"/>
    </source>
</evidence>
<comment type="caution">
    <text evidence="1">The sequence shown here is derived from an EMBL/GenBank/DDBJ whole genome shotgun (WGS) entry which is preliminary data.</text>
</comment>
<dbReference type="Proteomes" id="UP001642484">
    <property type="component" value="Unassembled WGS sequence"/>
</dbReference>